<protein>
    <submittedName>
        <fullName evidence="7">FAD-dependent oxidoreductase</fullName>
    </submittedName>
</protein>
<feature type="domain" description="FAD/NAD(P)-binding" evidence="6">
    <location>
        <begin position="5"/>
        <end position="316"/>
    </location>
</feature>
<evidence type="ECO:0000256" key="4">
    <source>
        <dbReference type="ARBA" id="ARBA00022827"/>
    </source>
</evidence>
<dbReference type="PANTHER" id="PTHR42913:SF3">
    <property type="entry name" value="64 KDA MITOCHONDRIAL NADH DEHYDROGENASE (EUROFUNG)"/>
    <property type="match status" value="1"/>
</dbReference>
<evidence type="ECO:0000313" key="7">
    <source>
        <dbReference type="EMBL" id="MBB6732149.1"/>
    </source>
</evidence>
<keyword evidence="3" id="KW-0285">Flavoprotein</keyword>
<accession>A0A7X0SNK3</accession>
<dbReference type="Proteomes" id="UP000564644">
    <property type="component" value="Unassembled WGS sequence"/>
</dbReference>
<evidence type="ECO:0000313" key="8">
    <source>
        <dbReference type="Proteomes" id="UP000564644"/>
    </source>
</evidence>
<dbReference type="GO" id="GO:0003955">
    <property type="term" value="F:NAD(P)H dehydrogenase (quinone) activity"/>
    <property type="evidence" value="ECO:0007669"/>
    <property type="project" value="TreeGrafter"/>
</dbReference>
<keyword evidence="8" id="KW-1185">Reference proteome</keyword>
<evidence type="ECO:0000256" key="1">
    <source>
        <dbReference type="ARBA" id="ARBA00001974"/>
    </source>
</evidence>
<dbReference type="EMBL" id="JACJVO010000017">
    <property type="protein sequence ID" value="MBB6732149.1"/>
    <property type="molecule type" value="Genomic_DNA"/>
</dbReference>
<name>A0A7X0SNK3_9BACL</name>
<proteinExistence type="inferred from homology"/>
<dbReference type="Pfam" id="PF07992">
    <property type="entry name" value="Pyr_redox_2"/>
    <property type="match status" value="1"/>
</dbReference>
<evidence type="ECO:0000256" key="5">
    <source>
        <dbReference type="ARBA" id="ARBA00023002"/>
    </source>
</evidence>
<dbReference type="GO" id="GO:0019646">
    <property type="term" value="P:aerobic electron transport chain"/>
    <property type="evidence" value="ECO:0007669"/>
    <property type="project" value="TreeGrafter"/>
</dbReference>
<dbReference type="Gene3D" id="3.50.50.100">
    <property type="match status" value="1"/>
</dbReference>
<evidence type="ECO:0000256" key="2">
    <source>
        <dbReference type="ARBA" id="ARBA00005272"/>
    </source>
</evidence>
<comment type="caution">
    <text evidence="7">The sequence shown here is derived from an EMBL/GenBank/DDBJ whole genome shotgun (WGS) entry which is preliminary data.</text>
</comment>
<keyword evidence="4" id="KW-0274">FAD</keyword>
<dbReference type="PANTHER" id="PTHR42913">
    <property type="entry name" value="APOPTOSIS-INDUCING FACTOR 1"/>
    <property type="match status" value="1"/>
</dbReference>
<organism evidence="7 8">
    <name type="scientific">Cohnella zeiphila</name>
    <dbReference type="NCBI Taxonomy" id="2761120"/>
    <lineage>
        <taxon>Bacteria</taxon>
        <taxon>Bacillati</taxon>
        <taxon>Bacillota</taxon>
        <taxon>Bacilli</taxon>
        <taxon>Bacillales</taxon>
        <taxon>Paenibacillaceae</taxon>
        <taxon>Cohnella</taxon>
    </lineage>
</organism>
<dbReference type="AlphaFoldDB" id="A0A7X0SNK3"/>
<dbReference type="InterPro" id="IPR036188">
    <property type="entry name" value="FAD/NAD-bd_sf"/>
</dbReference>
<evidence type="ECO:0000256" key="3">
    <source>
        <dbReference type="ARBA" id="ARBA00022630"/>
    </source>
</evidence>
<comment type="similarity">
    <text evidence="2">Belongs to the NADH dehydrogenase family.</text>
</comment>
<sequence length="392" mass="42943">MKEVRCVVVGGGHVGLHAAKELGKSAKELGRAIRVTLIDKEPNHTRKVLLFRPAVGEEKIDLPWSSLLPKPIQFVHGTVTAIGSGEKRVRYLDSSGNERHLDYDILVLTVGSVVKRPNHDLGGLALTDVNSGIAIRETWRTNIRRAAAEFNPRERIRLLTVAVAGAGISGVETSAELALAMRSEAAKHGLDPNQVRIYLLNAHHRLFMEGPDKAGLKLQSLLNDYGVTVLHKHIALREKDGELCLQDGRSLPVGLCIWTLGLEPNPILRSLGVPLTAGGQVQVDECYRVGGKAGFYSIGDCARIVDPVTGHEDPMTCKEGIVQAKRLGKIAIADIEGRPAPVHKELMNYYCIGLGAERGLLWTRKWGVDFLLTGKLAWRIKNYGWDIASLLR</sequence>
<dbReference type="InterPro" id="IPR051169">
    <property type="entry name" value="NADH-Q_oxidoreductase"/>
</dbReference>
<dbReference type="InterPro" id="IPR023753">
    <property type="entry name" value="FAD/NAD-binding_dom"/>
</dbReference>
<dbReference type="RefSeq" id="WP_185129812.1">
    <property type="nucleotide sequence ID" value="NZ_JACJVO010000017.1"/>
</dbReference>
<gene>
    <name evidence="7" type="ORF">H7C18_14605</name>
</gene>
<keyword evidence="5" id="KW-0560">Oxidoreductase</keyword>
<reference evidence="7 8" key="1">
    <citation type="submission" date="2020-08" db="EMBL/GenBank/DDBJ databases">
        <title>Cohnella phylogeny.</title>
        <authorList>
            <person name="Dunlap C."/>
        </authorList>
    </citation>
    <scope>NUCLEOTIDE SEQUENCE [LARGE SCALE GENOMIC DNA]</scope>
    <source>
        <strain evidence="7 8">CBP 2801</strain>
    </source>
</reference>
<evidence type="ECO:0000259" key="6">
    <source>
        <dbReference type="Pfam" id="PF07992"/>
    </source>
</evidence>
<comment type="cofactor">
    <cofactor evidence="1">
        <name>FAD</name>
        <dbReference type="ChEBI" id="CHEBI:57692"/>
    </cofactor>
</comment>
<dbReference type="SUPFAM" id="SSF51905">
    <property type="entry name" value="FAD/NAD(P)-binding domain"/>
    <property type="match status" value="1"/>
</dbReference>